<dbReference type="Proteomes" id="UP000252255">
    <property type="component" value="Unassembled WGS sequence"/>
</dbReference>
<dbReference type="EMBL" id="JPWI01000015">
    <property type="protein sequence ID" value="RCK43224.1"/>
    <property type="molecule type" value="Genomic_DNA"/>
</dbReference>
<comment type="caution">
    <text evidence="1">The sequence shown here is derived from an EMBL/GenBank/DDBJ whole genome shotgun (WGS) entry which is preliminary data.</text>
</comment>
<accession>A0A367WP47</accession>
<dbReference type="AlphaFoldDB" id="A0A367WP47"/>
<dbReference type="OrthoDB" id="9133669at2"/>
<evidence type="ECO:0000313" key="2">
    <source>
        <dbReference type="Proteomes" id="UP000252255"/>
    </source>
</evidence>
<evidence type="ECO:0000313" key="1">
    <source>
        <dbReference type="EMBL" id="RCK43224.1"/>
    </source>
</evidence>
<reference evidence="1 2" key="1">
    <citation type="submission" date="2014-07" db="EMBL/GenBank/DDBJ databases">
        <title>Draft genome sequence of Thalassospira profundimaris PR54-5.</title>
        <authorList>
            <person name="Lai Q."/>
            <person name="Shao Z."/>
        </authorList>
    </citation>
    <scope>NUCLEOTIDE SEQUENCE [LARGE SCALE GENOMIC DNA]</scope>
    <source>
        <strain evidence="1 2">PR54-5</strain>
    </source>
</reference>
<sequence>MSLGKFKSMLFKMDGINNNNPMFNCIVTYTSKHGTVSDNTSARMEVDTMGHGKIHLYETDKLTSDDYHLDFSEDYQTYASTADGLKITGKSPKMGAYSVLIVPTSAK</sequence>
<proteinExistence type="predicted"/>
<organism evidence="1 2">
    <name type="scientific">Thalassospira profundimaris</name>
    <dbReference type="NCBI Taxonomy" id="502049"/>
    <lineage>
        <taxon>Bacteria</taxon>
        <taxon>Pseudomonadati</taxon>
        <taxon>Pseudomonadota</taxon>
        <taxon>Alphaproteobacteria</taxon>
        <taxon>Rhodospirillales</taxon>
        <taxon>Thalassospiraceae</taxon>
        <taxon>Thalassospira</taxon>
    </lineage>
</organism>
<dbReference type="RefSeq" id="WP_114099693.1">
    <property type="nucleotide sequence ID" value="NZ_JPWI01000015.1"/>
</dbReference>
<name>A0A367WP47_9PROT</name>
<gene>
    <name evidence="1" type="ORF">TH30_19605</name>
</gene>
<protein>
    <submittedName>
        <fullName evidence="1">Uncharacterized protein</fullName>
    </submittedName>
</protein>